<geneLocation type="chloroplast" evidence="15"/>
<keyword evidence="9 12" id="KW-0446">Lipid-binding</keyword>
<comment type="function">
    <text evidence="12">Key component of the F(0) channel; it plays a direct role in translocation across the membrane. A homomeric c-ring of between 10-14 subunits forms the central stalk rotor element with the F(1) delta and epsilon subunits.</text>
</comment>
<dbReference type="RefSeq" id="YP_003795332.1">
    <property type="nucleotide sequence ID" value="NC_014340.2"/>
</dbReference>
<keyword evidence="7 12" id="KW-1133">Transmembrane helix</keyword>
<dbReference type="InterPro" id="IPR000454">
    <property type="entry name" value="ATP_synth_F0_csu"/>
</dbReference>
<dbReference type="AlphaFoldDB" id="D9IXG6"/>
<keyword evidence="10 12" id="KW-0472">Membrane</keyword>
<evidence type="ECO:0000256" key="2">
    <source>
        <dbReference type="ARBA" id="ARBA00006704"/>
    </source>
</evidence>
<evidence type="ECO:0000256" key="9">
    <source>
        <dbReference type="ARBA" id="ARBA00023121"/>
    </source>
</evidence>
<keyword evidence="3 12" id="KW-0813">Transport</keyword>
<evidence type="ECO:0000256" key="4">
    <source>
        <dbReference type="ARBA" id="ARBA00022475"/>
    </source>
</evidence>
<organism evidence="15">
    <name type="scientific">Chromera velia</name>
    <dbReference type="NCBI Taxonomy" id="505693"/>
    <lineage>
        <taxon>Eukaryota</taxon>
        <taxon>Sar</taxon>
        <taxon>Alveolata</taxon>
        <taxon>Colpodellida</taxon>
        <taxon>Chromeraceae</taxon>
        <taxon>Chromera</taxon>
    </lineage>
</organism>
<keyword evidence="6 12" id="KW-0375">Hydrogen ion transport</keyword>
<keyword evidence="12" id="KW-0793">Thylakoid</keyword>
<dbReference type="GO" id="GO:0033177">
    <property type="term" value="C:proton-transporting two-sector ATPase complex, proton-transporting domain"/>
    <property type="evidence" value="ECO:0007669"/>
    <property type="project" value="InterPro"/>
</dbReference>
<comment type="similarity">
    <text evidence="2 12 13">Belongs to the ATPase C chain family.</text>
</comment>
<dbReference type="FunFam" id="1.20.20.10:FF:000002">
    <property type="entry name" value="ATP synthase subunit c"/>
    <property type="match status" value="1"/>
</dbReference>
<dbReference type="InterPro" id="IPR035921">
    <property type="entry name" value="F/V-ATP_Csub_sf"/>
</dbReference>
<reference evidence="15" key="1">
    <citation type="journal article" date="2010" name="Proc. Natl. Acad. Sci. U.S.A.">
        <title>A common red algal origin of the apicomplexan, dinoflagellate, and heterokont plastids.</title>
        <authorList>
            <person name="Janouskovec J."/>
            <person name="Horak A."/>
            <person name="Obornik M."/>
            <person name="Lukes J."/>
            <person name="Keeling P.J."/>
        </authorList>
    </citation>
    <scope>NUCLEOTIDE SEQUENCE</scope>
    <source>
        <strain evidence="15">CCMP2878</strain>
    </source>
</reference>
<keyword evidence="15" id="KW-0150">Chloroplast</keyword>
<dbReference type="GO" id="GO:0009535">
    <property type="term" value="C:chloroplast thylakoid membrane"/>
    <property type="evidence" value="ECO:0007669"/>
    <property type="project" value="UniProtKB-SubCell"/>
</dbReference>
<name>D9IXG6_9ALVE</name>
<keyword evidence="4" id="KW-1003">Cell membrane</keyword>
<keyword evidence="12" id="KW-0138">CF(0)</keyword>
<evidence type="ECO:0000256" key="8">
    <source>
        <dbReference type="ARBA" id="ARBA00023065"/>
    </source>
</evidence>
<dbReference type="EMBL" id="HM222967">
    <property type="protein sequence ID" value="ADJ66499.1"/>
    <property type="molecule type" value="Genomic_DNA"/>
</dbReference>
<feature type="site" description="Reversibly protonated during proton transport" evidence="12">
    <location>
        <position position="61"/>
    </location>
</feature>
<dbReference type="Pfam" id="PF00137">
    <property type="entry name" value="ATP-synt_C"/>
    <property type="match status" value="1"/>
</dbReference>
<feature type="transmembrane region" description="Helical" evidence="12 13">
    <location>
        <begin position="140"/>
        <end position="160"/>
    </location>
</feature>
<dbReference type="PRINTS" id="PR00124">
    <property type="entry name" value="ATPASEC"/>
</dbReference>
<keyword evidence="8 12" id="KW-0406">Ion transport</keyword>
<evidence type="ECO:0000313" key="15">
    <source>
        <dbReference type="EMBL" id="ADJ66574.1"/>
    </source>
</evidence>
<protein>
    <recommendedName>
        <fullName evidence="12">ATP synthase subunit c, chloroplastic</fullName>
    </recommendedName>
    <alternativeName>
        <fullName evidence="12">ATP synthase F(0) sector subunit c</fullName>
    </alternativeName>
    <alternativeName>
        <fullName evidence="12">ATPase subunit III</fullName>
    </alternativeName>
    <alternativeName>
        <fullName evidence="12">F-type ATPase subunit c</fullName>
        <shortName evidence="12">F-ATPase subunit c</shortName>
    </alternativeName>
    <alternativeName>
        <fullName evidence="12">Lipid-binding protein</fullName>
    </alternativeName>
</protein>
<dbReference type="SUPFAM" id="SSF81333">
    <property type="entry name" value="F1F0 ATP synthase subunit C"/>
    <property type="match status" value="1"/>
</dbReference>
<dbReference type="GO" id="GO:0008289">
    <property type="term" value="F:lipid binding"/>
    <property type="evidence" value="ECO:0007669"/>
    <property type="project" value="UniProtKB-KW"/>
</dbReference>
<evidence type="ECO:0000259" key="14">
    <source>
        <dbReference type="Pfam" id="PF00137"/>
    </source>
</evidence>
<evidence type="ECO:0000256" key="12">
    <source>
        <dbReference type="HAMAP-Rule" id="MF_01396"/>
    </source>
</evidence>
<keyword evidence="5 12" id="KW-0812">Transmembrane</keyword>
<evidence type="ECO:0000256" key="11">
    <source>
        <dbReference type="ARBA" id="ARBA00023310"/>
    </source>
</evidence>
<feature type="transmembrane region" description="Helical" evidence="12 13">
    <location>
        <begin position="53"/>
        <end position="79"/>
    </location>
</feature>
<keyword evidence="11 12" id="KW-0066">ATP synthesis</keyword>
<comment type="function">
    <text evidence="12">F(1)F(0) ATP synthase produces ATP from ADP in the presence of a proton or sodium gradient. F-type ATPases consist of two structural domains, F(1) containing the extramembraneous catalytic core and F(0) containing the membrane proton channel, linked together by a central stalk and a peripheral stalk. During catalysis, ATP synthesis in the catalytic domain of F(1) is coupled via a rotary mechanism of the central stalk subunits to proton translocation.</text>
</comment>
<dbReference type="GO" id="GO:0045259">
    <property type="term" value="C:proton-transporting ATP synthase complex"/>
    <property type="evidence" value="ECO:0007669"/>
    <property type="project" value="UniProtKB-KW"/>
</dbReference>
<sequence>MEGIVAACSAFSAGIAIGLGSIGPGIGQGILAGDAVSAISRQLEGEDKIRTTLLPSLAVLEAVTIYGLLIALVIGRVALLKVDDSSKNPDQNSHEEKAIEPCYVVGAACSAFSYASVIDIIDVLCPDLNRTKNKEPKRDLVWYLQLIWYLIRYLYFSAYWKYSNVNREW</sequence>
<keyword evidence="15" id="KW-0934">Plastid</keyword>
<dbReference type="InterPro" id="IPR038662">
    <property type="entry name" value="ATP_synth_F0_csu_sf"/>
</dbReference>
<accession>D9IXG6</accession>
<proteinExistence type="inferred from homology"/>
<evidence type="ECO:0000256" key="10">
    <source>
        <dbReference type="ARBA" id="ARBA00023136"/>
    </source>
</evidence>
<dbReference type="EMBL" id="HM222967">
    <property type="protein sequence ID" value="ADJ66574.1"/>
    <property type="molecule type" value="Genomic_DNA"/>
</dbReference>
<dbReference type="GO" id="GO:0046933">
    <property type="term" value="F:proton-transporting ATP synthase activity, rotational mechanism"/>
    <property type="evidence" value="ECO:0007669"/>
    <property type="project" value="UniProtKB-UniRule"/>
</dbReference>
<dbReference type="InterPro" id="IPR002379">
    <property type="entry name" value="ATPase_proteolipid_c-like_dom"/>
</dbReference>
<reference evidence="15" key="2">
    <citation type="submission" date="2013-03" db="EMBL/GenBank/DDBJ databases">
        <title>Split photosystem protein, linear topology, and growth of structural complexity in the recombination-driven plastid genome of Chromera velia.</title>
        <authorList>
            <person name="Janouskovec J."/>
            <person name="Sobotka R."/>
            <person name="Lai D.-H."/>
            <person name="Flegontov P."/>
            <person name="Konik P."/>
            <person name="Komenda J."/>
            <person name="Ali S."/>
            <person name="Prasil O."/>
            <person name="Pain A."/>
            <person name="Obornik M."/>
            <person name="Lukes J."/>
            <person name="Keeling P.J."/>
        </authorList>
    </citation>
    <scope>NUCLEOTIDE SEQUENCE</scope>
    <source>
        <strain evidence="15">CCMP2878</strain>
    </source>
</reference>
<evidence type="ECO:0000256" key="7">
    <source>
        <dbReference type="ARBA" id="ARBA00022989"/>
    </source>
</evidence>
<dbReference type="CDD" id="cd18183">
    <property type="entry name" value="ATP-synt_Fo_c_ATPH"/>
    <property type="match status" value="1"/>
</dbReference>
<dbReference type="GeneID" id="9480882"/>
<dbReference type="RefSeq" id="YP_003795257.1">
    <property type="nucleotide sequence ID" value="NC_014340.2"/>
</dbReference>
<dbReference type="HAMAP" id="MF_01396">
    <property type="entry name" value="ATP_synth_c_bact"/>
    <property type="match status" value="1"/>
</dbReference>
<comment type="miscellaneous">
    <text evidence="12">In plastids the F-type ATPase is also known as CF(1)CF(0).</text>
</comment>
<evidence type="ECO:0000256" key="5">
    <source>
        <dbReference type="ARBA" id="ARBA00022692"/>
    </source>
</evidence>
<evidence type="ECO:0000256" key="13">
    <source>
        <dbReference type="RuleBase" id="RU004221"/>
    </source>
</evidence>
<evidence type="ECO:0000256" key="6">
    <source>
        <dbReference type="ARBA" id="ARBA00022781"/>
    </source>
</evidence>
<dbReference type="GeneID" id="9480987"/>
<evidence type="ECO:0000256" key="3">
    <source>
        <dbReference type="ARBA" id="ARBA00022448"/>
    </source>
</evidence>
<comment type="subunit">
    <text evidence="12">F-type ATPases have 2 components, F(1) - the catalytic core - and F(0) - the membrane proton channel. F(1) has five subunits: alpha(3), beta(3), gamma(1), delta(1), epsilon(1). F(0) has four main subunits: a(1), b(1), b'(1) and c(10-14). The alpha and beta chains form an alternating ring which encloses part of the gamma chain. F(1) is attached to F(0) by a central stalk formed by the gamma and epsilon chains, while a peripheral stalk is formed by the delta, b and b' chains.</text>
</comment>
<comment type="subcellular location">
    <subcellularLocation>
        <location evidence="1">Cell membrane</location>
        <topology evidence="1">Multi-pass membrane protein</topology>
    </subcellularLocation>
    <subcellularLocation>
        <location evidence="12">Plastid</location>
        <location evidence="12">Chloroplast thylakoid membrane</location>
        <topology evidence="12">Multi-pass membrane protein</topology>
    </subcellularLocation>
</comment>
<feature type="domain" description="V-ATPase proteolipid subunit C-like" evidence="14">
    <location>
        <begin position="11"/>
        <end position="74"/>
    </location>
</feature>
<gene>
    <name evidence="12 15" type="primary">atpH</name>
</gene>
<dbReference type="GO" id="GO:0005886">
    <property type="term" value="C:plasma membrane"/>
    <property type="evidence" value="ECO:0007669"/>
    <property type="project" value="UniProtKB-SubCell"/>
</dbReference>
<evidence type="ECO:0000256" key="1">
    <source>
        <dbReference type="ARBA" id="ARBA00004651"/>
    </source>
</evidence>
<dbReference type="Gene3D" id="1.20.20.10">
    <property type="entry name" value="F1F0 ATP synthase subunit C"/>
    <property type="match status" value="1"/>
</dbReference>